<gene>
    <name evidence="1" type="ORF">MNBD_PLANCTO02-570</name>
</gene>
<dbReference type="AlphaFoldDB" id="A0A3B1E089"/>
<proteinExistence type="predicted"/>
<sequence>MSLTLISYTVDSNMTGKIIESSVVGGTENAGNFLWRNPATNNTNVNTDKTRLFPELMYGCFTGLIHTMLGHFQFQWRDINHLPTTDTDHIHQPYEAAHGQVVQPFPIANGMPLLSP</sequence>
<organism evidence="1">
    <name type="scientific">hydrothermal vent metagenome</name>
    <dbReference type="NCBI Taxonomy" id="652676"/>
    <lineage>
        <taxon>unclassified sequences</taxon>
        <taxon>metagenomes</taxon>
        <taxon>ecological metagenomes</taxon>
    </lineage>
</organism>
<reference evidence="1" key="1">
    <citation type="submission" date="2018-06" db="EMBL/GenBank/DDBJ databases">
        <authorList>
            <person name="Zhirakovskaya E."/>
        </authorList>
    </citation>
    <scope>NUCLEOTIDE SEQUENCE</scope>
</reference>
<name>A0A3B1E089_9ZZZZ</name>
<protein>
    <submittedName>
        <fullName evidence="1">Uncharacterized protein</fullName>
    </submittedName>
</protein>
<evidence type="ECO:0000313" key="1">
    <source>
        <dbReference type="EMBL" id="VAX42354.1"/>
    </source>
</evidence>
<dbReference type="EMBL" id="UOGL01000648">
    <property type="protein sequence ID" value="VAX42354.1"/>
    <property type="molecule type" value="Genomic_DNA"/>
</dbReference>
<accession>A0A3B1E089</accession>